<accession>A0A914DCL4</accession>
<keyword evidence="1" id="KW-0175">Coiled coil</keyword>
<name>A0A914DCL4_9BILA</name>
<feature type="compositionally biased region" description="Basic and acidic residues" evidence="2">
    <location>
        <begin position="249"/>
        <end position="259"/>
    </location>
</feature>
<keyword evidence="3" id="KW-1185">Reference proteome</keyword>
<protein>
    <submittedName>
        <fullName evidence="4">Uncharacterized protein</fullName>
    </submittedName>
</protein>
<proteinExistence type="predicted"/>
<dbReference type="AlphaFoldDB" id="A0A914DCL4"/>
<organism evidence="3 4">
    <name type="scientific">Acrobeloides nanus</name>
    <dbReference type="NCBI Taxonomy" id="290746"/>
    <lineage>
        <taxon>Eukaryota</taxon>
        <taxon>Metazoa</taxon>
        <taxon>Ecdysozoa</taxon>
        <taxon>Nematoda</taxon>
        <taxon>Chromadorea</taxon>
        <taxon>Rhabditida</taxon>
        <taxon>Tylenchina</taxon>
        <taxon>Cephalobomorpha</taxon>
        <taxon>Cephaloboidea</taxon>
        <taxon>Cephalobidae</taxon>
        <taxon>Acrobeloides</taxon>
    </lineage>
</organism>
<evidence type="ECO:0000313" key="3">
    <source>
        <dbReference type="Proteomes" id="UP000887540"/>
    </source>
</evidence>
<sequence>MMKMASFHLMCSLGSRLPSASSTFSPNLLKNRLLFTFERCRSGIGHPGQIKQIIFRQRIKTAIINSPDENVKNTLSIYFNHPDQLPLGMNGFIRFSKHHLKINEENAKDLFDLLDNTPMVQEVDQVDPDVKELIDKIFEKEMAYRIKNEPSLIEEQTSLRQRLKTAMRNSPDENVKALLQKFYHYAGILPNVREGFVNFSTKNMNIDQENAEKIYDILENTQKIEQVDSDVKEMIDQIFAKAENISLMKENREKPEKPNNRLPKLPSSSRRQLYQSERTIIPSKPSTVWMPLKREQKRLGNEKNIVEERADDLFQQHFNAVDVVFQSMKSIRKSYAAFEEKAIKLENENKKLKLRLETARQENAKVFEEYERLKKETQENRAKISVDSMIDRVDEHNASETKQETVAQDLEENSNQEILKLKQDLMEMTEQLAKAYSIIESLREEYFKLQEKYMVEKSKK</sequence>
<evidence type="ECO:0000313" key="4">
    <source>
        <dbReference type="WBParaSite" id="ACRNAN_scaffold2365.g7779.t1"/>
    </source>
</evidence>
<evidence type="ECO:0000256" key="1">
    <source>
        <dbReference type="SAM" id="Coils"/>
    </source>
</evidence>
<feature type="coiled-coil region" evidence="1">
    <location>
        <begin position="411"/>
        <end position="459"/>
    </location>
</feature>
<feature type="region of interest" description="Disordered" evidence="2">
    <location>
        <begin position="249"/>
        <end position="271"/>
    </location>
</feature>
<dbReference type="Proteomes" id="UP000887540">
    <property type="component" value="Unplaced"/>
</dbReference>
<feature type="coiled-coil region" evidence="1">
    <location>
        <begin position="328"/>
        <end position="387"/>
    </location>
</feature>
<dbReference type="WBParaSite" id="ACRNAN_scaffold2365.g7779.t1">
    <property type="protein sequence ID" value="ACRNAN_scaffold2365.g7779.t1"/>
    <property type="gene ID" value="ACRNAN_scaffold2365.g7779"/>
</dbReference>
<reference evidence="4" key="1">
    <citation type="submission" date="2022-11" db="UniProtKB">
        <authorList>
            <consortium name="WormBaseParasite"/>
        </authorList>
    </citation>
    <scope>IDENTIFICATION</scope>
</reference>
<evidence type="ECO:0000256" key="2">
    <source>
        <dbReference type="SAM" id="MobiDB-lite"/>
    </source>
</evidence>